<sequence>MYQEDRDNRFYDGYAADRRLRQRLHRVGAPSVAAGPSKVEDSG</sequence>
<evidence type="ECO:0000313" key="1">
    <source>
        <dbReference type="EMBL" id="AKA24866.1"/>
    </source>
</evidence>
<organism evidence="1 2">
    <name type="scientific">Pseudomonas chlororaphis</name>
    <dbReference type="NCBI Taxonomy" id="587753"/>
    <lineage>
        <taxon>Bacteria</taxon>
        <taxon>Pseudomonadati</taxon>
        <taxon>Pseudomonadota</taxon>
        <taxon>Gammaproteobacteria</taxon>
        <taxon>Pseudomonadales</taxon>
        <taxon>Pseudomonadaceae</taxon>
        <taxon>Pseudomonas</taxon>
    </lineage>
</organism>
<reference evidence="1 2" key="1">
    <citation type="journal article" date="2015" name="Mol. Plant Microbe Interact.">
        <title>Comparative Genomic Analysis of Pseudomonas chlororaphis PCL1606 Reveals New Insight into Antifungal Compounds Involved in Biocontrol.</title>
        <authorList>
            <person name="Calderon C.E."/>
            <person name="Ramos C."/>
            <person name="de Vicente A."/>
            <person name="Cazorla F.M."/>
        </authorList>
    </citation>
    <scope>NUCLEOTIDE SEQUENCE [LARGE SCALE GENOMIC DNA]</scope>
    <source>
        <strain evidence="1 2">PCL1606</strain>
    </source>
</reference>
<dbReference type="AlphaFoldDB" id="A0A0D5Y0N9"/>
<name>A0A0D5Y0N9_9PSED</name>
<proteinExistence type="predicted"/>
<dbReference type="Proteomes" id="UP000032748">
    <property type="component" value="Chromosome"/>
</dbReference>
<gene>
    <name evidence="1" type="ORF">PCL1606_34150</name>
</gene>
<evidence type="ECO:0000313" key="2">
    <source>
        <dbReference type="Proteomes" id="UP000032748"/>
    </source>
</evidence>
<protein>
    <submittedName>
        <fullName evidence="1">Uncharacterized protein</fullName>
    </submittedName>
</protein>
<dbReference type="KEGG" id="pcz:PCL1606_34150"/>
<accession>A0A0D5Y0N9</accession>
<dbReference type="EMBL" id="CP011110">
    <property type="protein sequence ID" value="AKA24866.1"/>
    <property type="molecule type" value="Genomic_DNA"/>
</dbReference>